<dbReference type="Proteomes" id="UP000250557">
    <property type="component" value="Chromosome"/>
</dbReference>
<dbReference type="InterPro" id="IPR039425">
    <property type="entry name" value="RNA_pol_sigma-70-like"/>
</dbReference>
<dbReference type="EMBL" id="CP071880">
    <property type="protein sequence ID" value="QTE50274.1"/>
    <property type="molecule type" value="Genomic_DNA"/>
</dbReference>
<reference evidence="8 10" key="2">
    <citation type="submission" date="2021-03" db="EMBL/GenBank/DDBJ databases">
        <title>Mucilaginibacter strains isolated from gold and copper mining confer multi heavy-metal resistance.</title>
        <authorList>
            <person name="Li Y."/>
        </authorList>
    </citation>
    <scope>NUCLEOTIDE SEQUENCE [LARGE SCALE GENOMIC DNA]</scope>
    <source>
        <strain evidence="8 10">P2-4</strain>
    </source>
</reference>
<dbReference type="Pfam" id="PF04542">
    <property type="entry name" value="Sigma70_r2"/>
    <property type="match status" value="1"/>
</dbReference>
<dbReference type="AlphaFoldDB" id="A0AAE6MLH2"/>
<protein>
    <submittedName>
        <fullName evidence="7">Sigma-70 family RNA polymerase sigma factor</fullName>
    </submittedName>
</protein>
<dbReference type="InterPro" id="IPR007627">
    <property type="entry name" value="RNA_pol_sigma70_r2"/>
</dbReference>
<dbReference type="GO" id="GO:0003677">
    <property type="term" value="F:DNA binding"/>
    <property type="evidence" value="ECO:0007669"/>
    <property type="project" value="InterPro"/>
</dbReference>
<dbReference type="NCBIfam" id="TIGR02937">
    <property type="entry name" value="sigma70-ECF"/>
    <property type="match status" value="1"/>
</dbReference>
<keyword evidence="4" id="KW-0804">Transcription</keyword>
<keyword evidence="3" id="KW-0731">Sigma factor</keyword>
<feature type="domain" description="RNA polymerase sigma-70 region 2" evidence="5">
    <location>
        <begin position="25"/>
        <end position="91"/>
    </location>
</feature>
<dbReference type="InterPro" id="IPR014284">
    <property type="entry name" value="RNA_pol_sigma-70_dom"/>
</dbReference>
<dbReference type="GO" id="GO:0006352">
    <property type="term" value="P:DNA-templated transcription initiation"/>
    <property type="evidence" value="ECO:0007669"/>
    <property type="project" value="InterPro"/>
</dbReference>
<proteinExistence type="inferred from homology"/>
<dbReference type="PANTHER" id="PTHR43133">
    <property type="entry name" value="RNA POLYMERASE ECF-TYPE SIGMA FACTO"/>
    <property type="match status" value="1"/>
</dbReference>
<dbReference type="Pfam" id="PF08281">
    <property type="entry name" value="Sigma70_r4_2"/>
    <property type="match status" value="1"/>
</dbReference>
<evidence type="ECO:0000259" key="5">
    <source>
        <dbReference type="Pfam" id="PF04542"/>
    </source>
</evidence>
<dbReference type="Gene3D" id="1.10.10.10">
    <property type="entry name" value="Winged helix-like DNA-binding domain superfamily/Winged helix DNA-binding domain"/>
    <property type="match status" value="1"/>
</dbReference>
<sequence>MLVQLDESELIKQLSRGDRKAFTVLYKRDINNLYRYIYFICNSKELTEEIAQCIFIKIWERRETLGNITSFRSYLYRSAKNLLLDHIKRSKTEAKILVMVQPVSEESCERSDDYINYKDYYLIAQDAINLLPEKRRQIVELRTKDGLSLDEIATKLSISKATVKKQLYTGMDFVRKYIHSHSELTIGLFLIGIWSRLFSS</sequence>
<gene>
    <name evidence="7" type="ORF">DIU31_028130</name>
    <name evidence="8" type="ORF">J3L21_32890</name>
</gene>
<dbReference type="InterPro" id="IPR036388">
    <property type="entry name" value="WH-like_DNA-bd_sf"/>
</dbReference>
<dbReference type="InterPro" id="IPR013249">
    <property type="entry name" value="RNA_pol_sigma70_r4_t2"/>
</dbReference>
<comment type="similarity">
    <text evidence="1">Belongs to the sigma-70 factor family. ECF subfamily.</text>
</comment>
<evidence type="ECO:0000256" key="4">
    <source>
        <dbReference type="ARBA" id="ARBA00023163"/>
    </source>
</evidence>
<reference evidence="7 9" key="1">
    <citation type="submission" date="2019-08" db="EMBL/GenBank/DDBJ databases">
        <title>Comparative genome analysis confer to the adaptation heavy metal polluted environment.</title>
        <authorList>
            <person name="Li Y."/>
        </authorList>
    </citation>
    <scope>NUCLEOTIDE SEQUENCE [LARGE SCALE GENOMIC DNA]</scope>
    <source>
        <strain evidence="7 9">P2</strain>
    </source>
</reference>
<evidence type="ECO:0000256" key="3">
    <source>
        <dbReference type="ARBA" id="ARBA00023082"/>
    </source>
</evidence>
<name>A0AAE6MLH2_9SPHI</name>
<evidence type="ECO:0000313" key="8">
    <source>
        <dbReference type="EMBL" id="QTE50274.1"/>
    </source>
</evidence>
<dbReference type="SUPFAM" id="SSF88659">
    <property type="entry name" value="Sigma3 and sigma4 domains of RNA polymerase sigma factors"/>
    <property type="match status" value="1"/>
</dbReference>
<dbReference type="GO" id="GO:0016987">
    <property type="term" value="F:sigma factor activity"/>
    <property type="evidence" value="ECO:0007669"/>
    <property type="project" value="UniProtKB-KW"/>
</dbReference>
<evidence type="ECO:0000313" key="9">
    <source>
        <dbReference type="Proteomes" id="UP000250557"/>
    </source>
</evidence>
<feature type="domain" description="RNA polymerase sigma factor 70 region 4 type 2" evidence="6">
    <location>
        <begin position="124"/>
        <end position="169"/>
    </location>
</feature>
<dbReference type="Proteomes" id="UP000663940">
    <property type="component" value="Chromosome"/>
</dbReference>
<evidence type="ECO:0000256" key="1">
    <source>
        <dbReference type="ARBA" id="ARBA00010641"/>
    </source>
</evidence>
<organism evidence="7 9">
    <name type="scientific">Mucilaginibacter rubeus</name>
    <dbReference type="NCBI Taxonomy" id="2027860"/>
    <lineage>
        <taxon>Bacteria</taxon>
        <taxon>Pseudomonadati</taxon>
        <taxon>Bacteroidota</taxon>
        <taxon>Sphingobacteriia</taxon>
        <taxon>Sphingobacteriales</taxon>
        <taxon>Sphingobacteriaceae</taxon>
        <taxon>Mucilaginibacter</taxon>
    </lineage>
</organism>
<dbReference type="InterPro" id="IPR013325">
    <property type="entry name" value="RNA_pol_sigma_r2"/>
</dbReference>
<evidence type="ECO:0000313" key="7">
    <source>
        <dbReference type="EMBL" id="QEM07177.1"/>
    </source>
</evidence>
<evidence type="ECO:0000313" key="10">
    <source>
        <dbReference type="Proteomes" id="UP000663940"/>
    </source>
</evidence>
<dbReference type="RefSeq" id="WP_112652573.1">
    <property type="nucleotide sequence ID" value="NZ_CP043451.1"/>
</dbReference>
<dbReference type="PANTHER" id="PTHR43133:SF46">
    <property type="entry name" value="RNA POLYMERASE SIGMA-70 FACTOR ECF SUBFAMILY"/>
    <property type="match status" value="1"/>
</dbReference>
<evidence type="ECO:0000259" key="6">
    <source>
        <dbReference type="Pfam" id="PF08281"/>
    </source>
</evidence>
<evidence type="ECO:0000256" key="2">
    <source>
        <dbReference type="ARBA" id="ARBA00023015"/>
    </source>
</evidence>
<dbReference type="InterPro" id="IPR013324">
    <property type="entry name" value="RNA_pol_sigma_r3/r4-like"/>
</dbReference>
<dbReference type="Gene3D" id="1.10.1740.10">
    <property type="match status" value="1"/>
</dbReference>
<keyword evidence="10" id="KW-1185">Reference proteome</keyword>
<dbReference type="EMBL" id="CP043451">
    <property type="protein sequence ID" value="QEM07177.1"/>
    <property type="molecule type" value="Genomic_DNA"/>
</dbReference>
<dbReference type="SUPFAM" id="SSF88946">
    <property type="entry name" value="Sigma2 domain of RNA polymerase sigma factors"/>
    <property type="match status" value="1"/>
</dbReference>
<keyword evidence="2" id="KW-0805">Transcription regulation</keyword>
<accession>A0AAE6MLH2</accession>